<sequence length="113" mass="12785">MLVLSAILLGIRASVKDPLQCSVAELVYGTPITLPGEFFSNTKNIETSDFLETVQSLRSIPTSQHGRKNIFVHKELTNCTYVFLRQDRIMRSLVPPYSGQHLVLSRTPKYFTI</sequence>
<evidence type="ECO:0000313" key="2">
    <source>
        <dbReference type="Proteomes" id="UP000887116"/>
    </source>
</evidence>
<evidence type="ECO:0000313" key="1">
    <source>
        <dbReference type="EMBL" id="GFR10442.1"/>
    </source>
</evidence>
<reference evidence="1" key="1">
    <citation type="submission" date="2020-07" db="EMBL/GenBank/DDBJ databases">
        <title>Multicomponent nature underlies the extraordinary mechanical properties of spider dragline silk.</title>
        <authorList>
            <person name="Kono N."/>
            <person name="Nakamura H."/>
            <person name="Mori M."/>
            <person name="Yoshida Y."/>
            <person name="Ohtoshi R."/>
            <person name="Malay A.D."/>
            <person name="Moran D.A.P."/>
            <person name="Tomita M."/>
            <person name="Numata K."/>
            <person name="Arakawa K."/>
        </authorList>
    </citation>
    <scope>NUCLEOTIDE SEQUENCE</scope>
</reference>
<organism evidence="1 2">
    <name type="scientific">Trichonephila clavata</name>
    <name type="common">Joro spider</name>
    <name type="synonym">Nephila clavata</name>
    <dbReference type="NCBI Taxonomy" id="2740835"/>
    <lineage>
        <taxon>Eukaryota</taxon>
        <taxon>Metazoa</taxon>
        <taxon>Ecdysozoa</taxon>
        <taxon>Arthropoda</taxon>
        <taxon>Chelicerata</taxon>
        <taxon>Arachnida</taxon>
        <taxon>Araneae</taxon>
        <taxon>Araneomorphae</taxon>
        <taxon>Entelegynae</taxon>
        <taxon>Araneoidea</taxon>
        <taxon>Nephilidae</taxon>
        <taxon>Trichonephila</taxon>
    </lineage>
</organism>
<dbReference type="PANTHER" id="PTHR38681:SF1">
    <property type="entry name" value="RETROVIRUS-RELATED POL POLYPROTEIN FROM TRANSPOSON 412-LIKE PROTEIN"/>
    <property type="match status" value="1"/>
</dbReference>
<dbReference type="Proteomes" id="UP000887116">
    <property type="component" value="Unassembled WGS sequence"/>
</dbReference>
<dbReference type="EMBL" id="BMAO01016692">
    <property type="protein sequence ID" value="GFR10442.1"/>
    <property type="molecule type" value="Genomic_DNA"/>
</dbReference>
<dbReference type="AlphaFoldDB" id="A0A8X6GST7"/>
<name>A0A8X6GST7_TRICU</name>
<proteinExistence type="predicted"/>
<comment type="caution">
    <text evidence="1">The sequence shown here is derived from an EMBL/GenBank/DDBJ whole genome shotgun (WGS) entry which is preliminary data.</text>
</comment>
<gene>
    <name evidence="1" type="ORF">TNCT_14241</name>
</gene>
<keyword evidence="2" id="KW-1185">Reference proteome</keyword>
<protein>
    <submittedName>
        <fullName evidence="1">Pro-Pol polyprotein</fullName>
    </submittedName>
</protein>
<accession>A0A8X6GST7</accession>
<dbReference type="OrthoDB" id="6434010at2759"/>
<dbReference type="PANTHER" id="PTHR38681">
    <property type="entry name" value="RETROVIRUS-RELATED POL POLYPROTEIN FROM TRANSPOSON 412-LIKE PROTEIN-RELATED"/>
    <property type="match status" value="1"/>
</dbReference>